<reference evidence="9 10" key="1">
    <citation type="submission" date="2020-08" db="EMBL/GenBank/DDBJ databases">
        <title>Sequencing the genomes of 1000 actinobacteria strains.</title>
        <authorList>
            <person name="Klenk H.-P."/>
        </authorList>
    </citation>
    <scope>NUCLEOTIDE SEQUENCE [LARGE SCALE GENOMIC DNA]</scope>
    <source>
        <strain evidence="9 10">DSM 103125</strain>
    </source>
</reference>
<feature type="transmembrane region" description="Helical" evidence="8">
    <location>
        <begin position="355"/>
        <end position="379"/>
    </location>
</feature>
<feature type="transmembrane region" description="Helical" evidence="8">
    <location>
        <begin position="49"/>
        <end position="68"/>
    </location>
</feature>
<feature type="transmembrane region" description="Helical" evidence="8">
    <location>
        <begin position="75"/>
        <end position="95"/>
    </location>
</feature>
<proteinExistence type="predicted"/>
<feature type="compositionally biased region" description="Low complexity" evidence="7">
    <location>
        <begin position="429"/>
        <end position="441"/>
    </location>
</feature>
<dbReference type="Gene3D" id="1.20.1250.20">
    <property type="entry name" value="MFS general substrate transporter like domains"/>
    <property type="match status" value="1"/>
</dbReference>
<dbReference type="InterPro" id="IPR036259">
    <property type="entry name" value="MFS_trans_sf"/>
</dbReference>
<dbReference type="PRINTS" id="PR01988">
    <property type="entry name" value="EXPORTERBACE"/>
</dbReference>
<gene>
    <name evidence="9" type="ORF">HNR20_005311</name>
</gene>
<sequence length="441" mass="45600">MTARGLLANRDARLYLIGQTLSLLGDSAMWLACGIWVKTLTGSSAAAGLTFLFFSLPTLLAPLSGLLVDRVRRRPLLVAANLAGALVVAPLLLVSDSGDVWLIYTVMLLYGWLNVLVAPAQSALLSTLLPTELRPSANAALRTAQEGLRIVAPLAGAGLFTLVGGQLVVLLDMVTFLAAAACTAALSLREPKPTRTAHDLTGGAVRPTKAGRLTAFGRDLGAGFHFLLANKTLRGVTIGTAVATLVIGFSDSANYAVVDGLRQVPEFLGVLQMVQGVGAIVGGLTATWVMRRFGEIKVAAAGVAFFALGPLFMTIAFLPAALAGKVLCGIGLPWMAIAILTLFQRVSPNHLQGRVFSALEVLTSAPHIMSIGVGAALIASFDYRLVLGAEGLVLLLSGWVLFGLARAGGALAPPPDEPGPAAPQPPPQATTATVVAVKDPA</sequence>
<feature type="transmembrane region" description="Helical" evidence="8">
    <location>
        <begin position="146"/>
        <end position="163"/>
    </location>
</feature>
<keyword evidence="4 8" id="KW-0812">Transmembrane</keyword>
<feature type="transmembrane region" description="Helical" evidence="8">
    <location>
        <begin position="270"/>
        <end position="289"/>
    </location>
</feature>
<feature type="transmembrane region" description="Helical" evidence="8">
    <location>
        <begin position="101"/>
        <end position="125"/>
    </location>
</feature>
<organism evidence="9 10">
    <name type="scientific">Micromonospora parathelypteridis</name>
    <dbReference type="NCBI Taxonomy" id="1839617"/>
    <lineage>
        <taxon>Bacteria</taxon>
        <taxon>Bacillati</taxon>
        <taxon>Actinomycetota</taxon>
        <taxon>Actinomycetes</taxon>
        <taxon>Micromonosporales</taxon>
        <taxon>Micromonosporaceae</taxon>
        <taxon>Micromonospora</taxon>
    </lineage>
</organism>
<dbReference type="GO" id="GO:0022857">
    <property type="term" value="F:transmembrane transporter activity"/>
    <property type="evidence" value="ECO:0007669"/>
    <property type="project" value="InterPro"/>
</dbReference>
<comment type="caution">
    <text evidence="9">The sequence shown here is derived from an EMBL/GenBank/DDBJ whole genome shotgun (WGS) entry which is preliminary data.</text>
</comment>
<dbReference type="PANTHER" id="PTHR43266:SF2">
    <property type="entry name" value="MAJOR FACILITATOR SUPERFAMILY (MFS) PROFILE DOMAIN-CONTAINING PROTEIN"/>
    <property type="match status" value="1"/>
</dbReference>
<dbReference type="AlphaFoldDB" id="A0A840VXS9"/>
<evidence type="ECO:0000256" key="1">
    <source>
        <dbReference type="ARBA" id="ARBA00004651"/>
    </source>
</evidence>
<evidence type="ECO:0000256" key="3">
    <source>
        <dbReference type="ARBA" id="ARBA00022475"/>
    </source>
</evidence>
<comment type="subcellular location">
    <subcellularLocation>
        <location evidence="1">Cell membrane</location>
        <topology evidence="1">Multi-pass membrane protein</topology>
    </subcellularLocation>
</comment>
<keyword evidence="5 8" id="KW-1133">Transmembrane helix</keyword>
<dbReference type="InterPro" id="IPR022324">
    <property type="entry name" value="Bacilysin_exporter_BacE_put"/>
</dbReference>
<evidence type="ECO:0000313" key="10">
    <source>
        <dbReference type="Proteomes" id="UP000586947"/>
    </source>
</evidence>
<evidence type="ECO:0000256" key="2">
    <source>
        <dbReference type="ARBA" id="ARBA00022448"/>
    </source>
</evidence>
<keyword evidence="2" id="KW-0813">Transport</keyword>
<evidence type="ECO:0000256" key="6">
    <source>
        <dbReference type="ARBA" id="ARBA00023136"/>
    </source>
</evidence>
<accession>A0A840VXS9</accession>
<feature type="transmembrane region" description="Helical" evidence="8">
    <location>
        <begin position="324"/>
        <end position="343"/>
    </location>
</feature>
<keyword evidence="3" id="KW-1003">Cell membrane</keyword>
<dbReference type="Proteomes" id="UP000586947">
    <property type="component" value="Unassembled WGS sequence"/>
</dbReference>
<dbReference type="PANTHER" id="PTHR43266">
    <property type="entry name" value="MACROLIDE-EFFLUX PROTEIN"/>
    <property type="match status" value="1"/>
</dbReference>
<dbReference type="SUPFAM" id="SSF103473">
    <property type="entry name" value="MFS general substrate transporter"/>
    <property type="match status" value="1"/>
</dbReference>
<feature type="transmembrane region" description="Helical" evidence="8">
    <location>
        <begin position="385"/>
        <end position="405"/>
    </location>
</feature>
<evidence type="ECO:0000256" key="5">
    <source>
        <dbReference type="ARBA" id="ARBA00022989"/>
    </source>
</evidence>
<evidence type="ECO:0000256" key="8">
    <source>
        <dbReference type="SAM" id="Phobius"/>
    </source>
</evidence>
<evidence type="ECO:0000313" key="9">
    <source>
        <dbReference type="EMBL" id="MBB5480806.1"/>
    </source>
</evidence>
<feature type="transmembrane region" description="Helical" evidence="8">
    <location>
        <begin position="12"/>
        <end position="37"/>
    </location>
</feature>
<feature type="compositionally biased region" description="Pro residues" evidence="7">
    <location>
        <begin position="413"/>
        <end position="428"/>
    </location>
</feature>
<dbReference type="EMBL" id="JACHDP010000001">
    <property type="protein sequence ID" value="MBB5480806.1"/>
    <property type="molecule type" value="Genomic_DNA"/>
</dbReference>
<dbReference type="RefSeq" id="WP_184185303.1">
    <property type="nucleotide sequence ID" value="NZ_BMNF01000004.1"/>
</dbReference>
<protein>
    <submittedName>
        <fullName evidence="9">MFS family permease</fullName>
    </submittedName>
</protein>
<evidence type="ECO:0000256" key="7">
    <source>
        <dbReference type="SAM" id="MobiDB-lite"/>
    </source>
</evidence>
<feature type="transmembrane region" description="Helical" evidence="8">
    <location>
        <begin position="232"/>
        <end position="250"/>
    </location>
</feature>
<dbReference type="InterPro" id="IPR011701">
    <property type="entry name" value="MFS"/>
</dbReference>
<name>A0A840VXS9_9ACTN</name>
<evidence type="ECO:0000256" key="4">
    <source>
        <dbReference type="ARBA" id="ARBA00022692"/>
    </source>
</evidence>
<keyword evidence="10" id="KW-1185">Reference proteome</keyword>
<dbReference type="CDD" id="cd06173">
    <property type="entry name" value="MFS_MefA_like"/>
    <property type="match status" value="1"/>
</dbReference>
<dbReference type="GO" id="GO:0005886">
    <property type="term" value="C:plasma membrane"/>
    <property type="evidence" value="ECO:0007669"/>
    <property type="project" value="UniProtKB-SubCell"/>
</dbReference>
<dbReference type="Pfam" id="PF07690">
    <property type="entry name" value="MFS_1"/>
    <property type="match status" value="2"/>
</dbReference>
<feature type="region of interest" description="Disordered" evidence="7">
    <location>
        <begin position="413"/>
        <end position="441"/>
    </location>
</feature>
<feature type="transmembrane region" description="Helical" evidence="8">
    <location>
        <begin position="296"/>
        <end position="318"/>
    </location>
</feature>
<keyword evidence="6 8" id="KW-0472">Membrane</keyword>